<sequence length="74" mass="8472">MAMMIEPVRDHLLSPTRLDPVRSLALRAVDDASYGTGVIKGALRWRVLNVVAPRVRVPWWPVRGQKDESRKPKR</sequence>
<dbReference type="EMBL" id="CAEZTD010000125">
    <property type="protein sequence ID" value="CAB4570820.1"/>
    <property type="molecule type" value="Genomic_DNA"/>
</dbReference>
<dbReference type="AlphaFoldDB" id="A0A6J6E2R1"/>
<accession>A0A6J6E2R1</accession>
<proteinExistence type="predicted"/>
<organism evidence="1">
    <name type="scientific">freshwater metagenome</name>
    <dbReference type="NCBI Taxonomy" id="449393"/>
    <lineage>
        <taxon>unclassified sequences</taxon>
        <taxon>metagenomes</taxon>
        <taxon>ecological metagenomes</taxon>
    </lineage>
</organism>
<name>A0A6J6E2R1_9ZZZZ</name>
<gene>
    <name evidence="1" type="ORF">UFOPK1591_01288</name>
</gene>
<reference evidence="1" key="1">
    <citation type="submission" date="2020-05" db="EMBL/GenBank/DDBJ databases">
        <authorList>
            <person name="Chiriac C."/>
            <person name="Salcher M."/>
            <person name="Ghai R."/>
            <person name="Kavagutti S V."/>
        </authorList>
    </citation>
    <scope>NUCLEOTIDE SEQUENCE</scope>
</reference>
<protein>
    <submittedName>
        <fullName evidence="1">Unannotated protein</fullName>
    </submittedName>
</protein>
<evidence type="ECO:0000313" key="1">
    <source>
        <dbReference type="EMBL" id="CAB4570820.1"/>
    </source>
</evidence>